<accession>A0A1J5TFZ6</accession>
<dbReference type="AlphaFoldDB" id="A0A1J5TFZ6"/>
<reference evidence="2" key="1">
    <citation type="submission" date="2016-10" db="EMBL/GenBank/DDBJ databases">
        <title>Sequence of Gallionella enrichment culture.</title>
        <authorList>
            <person name="Poehlein A."/>
            <person name="Muehling M."/>
            <person name="Daniel R."/>
        </authorList>
    </citation>
    <scope>NUCLEOTIDE SEQUENCE</scope>
</reference>
<organism evidence="2">
    <name type="scientific">mine drainage metagenome</name>
    <dbReference type="NCBI Taxonomy" id="410659"/>
    <lineage>
        <taxon>unclassified sequences</taxon>
        <taxon>metagenomes</taxon>
        <taxon>ecological metagenomes</taxon>
    </lineage>
</organism>
<dbReference type="InterPro" id="IPR015927">
    <property type="entry name" value="Peptidase_S24_S26A/B/C"/>
</dbReference>
<feature type="domain" description="Peptidase S24/S26A/S26B/S26C" evidence="1">
    <location>
        <begin position="17"/>
        <end position="103"/>
    </location>
</feature>
<dbReference type="CDD" id="cd06529">
    <property type="entry name" value="S24_LexA-like"/>
    <property type="match status" value="1"/>
</dbReference>
<dbReference type="Gene3D" id="2.10.109.10">
    <property type="entry name" value="Umud Fragment, subunit A"/>
    <property type="match status" value="1"/>
</dbReference>
<dbReference type="SUPFAM" id="SSF51306">
    <property type="entry name" value="LexA/Signal peptidase"/>
    <property type="match status" value="1"/>
</dbReference>
<comment type="caution">
    <text evidence="2">The sequence shown here is derived from an EMBL/GenBank/DDBJ whole genome shotgun (WGS) entry which is preliminary data.</text>
</comment>
<name>A0A1J5TFZ6_9ZZZZ</name>
<dbReference type="EMBL" id="MLJW01000001">
    <property type="protein sequence ID" value="OIR19847.1"/>
    <property type="molecule type" value="Genomic_DNA"/>
</dbReference>
<proteinExistence type="predicted"/>
<protein>
    <submittedName>
        <fullName evidence="2">DNA polymerase V subunit UmuD</fullName>
    </submittedName>
</protein>
<sequence length="131" mass="14356">MQTRKPIGIPVVSAPAEEDIMSGSNCSGNELVALMALGDSMTPEFDEGDILVIELGRPPRDGSYVIAEVAQDDYIFRQLQRDAQGGWLLHALNPAYADTPIASLDCLKGVVIHKRHSRSRKTVKFYEQVAS</sequence>
<gene>
    <name evidence="2" type="ORF">GALL_07310</name>
</gene>
<evidence type="ECO:0000313" key="2">
    <source>
        <dbReference type="EMBL" id="OIR19847.1"/>
    </source>
</evidence>
<dbReference type="InterPro" id="IPR036286">
    <property type="entry name" value="LexA/Signal_pep-like_sf"/>
</dbReference>
<evidence type="ECO:0000259" key="1">
    <source>
        <dbReference type="Pfam" id="PF00717"/>
    </source>
</evidence>
<dbReference type="InterPro" id="IPR039418">
    <property type="entry name" value="LexA-like"/>
</dbReference>
<dbReference type="Pfam" id="PF00717">
    <property type="entry name" value="Peptidase_S24"/>
    <property type="match status" value="1"/>
</dbReference>